<proteinExistence type="predicted"/>
<dbReference type="RefSeq" id="WP_062497385.1">
    <property type="nucleotide sequence ID" value="NZ_LHZB01000118.1"/>
</dbReference>
<gene>
    <name evidence="1" type="ORF">AD929_12820</name>
</gene>
<reference evidence="1 2" key="1">
    <citation type="submission" date="2015-06" db="EMBL/GenBank/DDBJ databases">
        <title>Improved classification and identification of acetic acid bacteria using matrix-assisted laser desorption/ionization time-of-flight mass spectrometry; Gluconobacter nephelii and Gluconobacter uchimurae are later heterotypic synonyms of Gluconobacter japonicus and Gluconobacter oxydans, respectively.</title>
        <authorList>
            <person name="Li L."/>
            <person name="Cleenwerck I."/>
            <person name="De Vuyst L."/>
            <person name="Vandamme P."/>
        </authorList>
    </citation>
    <scope>NUCLEOTIDE SEQUENCE [LARGE SCALE GENOMIC DNA]</scope>
    <source>
        <strain evidence="1 2">LMG 1764</strain>
    </source>
</reference>
<dbReference type="PATRIC" id="fig|442.7.peg.3386"/>
<comment type="caution">
    <text evidence="1">The sequence shown here is derived from an EMBL/GenBank/DDBJ whole genome shotgun (WGS) entry which is preliminary data.</text>
</comment>
<dbReference type="EMBL" id="LHZB01000118">
    <property type="protein sequence ID" value="KXV00098.1"/>
    <property type="molecule type" value="Genomic_DNA"/>
</dbReference>
<name>A0A149QS03_9PROT</name>
<accession>A0A149QS03</accession>
<protein>
    <submittedName>
        <fullName evidence="1">Uncharacterized protein</fullName>
    </submittedName>
</protein>
<evidence type="ECO:0000313" key="1">
    <source>
        <dbReference type="EMBL" id="KXV00098.1"/>
    </source>
</evidence>
<dbReference type="AlphaFoldDB" id="A0A149QS03"/>
<sequence>MNDAIVCVSGVALDEDDQRRFYSLEERLYALGIEVIRQGGDYSWRHVPGMRYLAPSGLKHNTPIEALLEGCTHAFGRVMDVPNTPAYARMCFAEKIHVLCNELGVDLDLHDPVLSSEPCFH</sequence>
<organism evidence="1 2">
    <name type="scientific">Gluconobacter potus</name>
    <dbReference type="NCBI Taxonomy" id="2724927"/>
    <lineage>
        <taxon>Bacteria</taxon>
        <taxon>Pseudomonadati</taxon>
        <taxon>Pseudomonadota</taxon>
        <taxon>Alphaproteobacteria</taxon>
        <taxon>Acetobacterales</taxon>
        <taxon>Acetobacteraceae</taxon>
        <taxon>Gluconobacter</taxon>
    </lineage>
</organism>
<evidence type="ECO:0000313" key="2">
    <source>
        <dbReference type="Proteomes" id="UP000075573"/>
    </source>
</evidence>
<dbReference type="Proteomes" id="UP000075573">
    <property type="component" value="Unassembled WGS sequence"/>
</dbReference>